<sequence>MTDASKECLFSGRGRTECPSIHKTAPNGGLASMNDTTAAVEDLHRDLLMARSNEERFKMGVSMCQTARTIVWSSVPEDLSPAERRVQFFLRYYGNELDPDFREEVVAELRSQEGD</sequence>
<evidence type="ECO:0000313" key="1">
    <source>
        <dbReference type="EMBL" id="CBH23650.1"/>
    </source>
</evidence>
<protein>
    <submittedName>
        <fullName evidence="1">Uncharacterized protein</fullName>
    </submittedName>
</protein>
<reference evidence="2" key="2">
    <citation type="submission" date="2010-04" db="EMBL/GenBank/DDBJ databases">
        <title>Genome sequence of Salinibacter ruber M8.</title>
        <authorList>
            <consortium name="Genoscope"/>
        </authorList>
    </citation>
    <scope>NUCLEOTIDE SEQUENCE [LARGE SCALE GENOMIC DNA]</scope>
    <source>
        <strain evidence="2">M8</strain>
    </source>
</reference>
<reference evidence="1 2" key="1">
    <citation type="journal article" date="2010" name="ISME J.">
        <title>Fine-scale evolution: genomic, phenotypic and ecological differentiation in two coexisting Salinibacter ruber strains.</title>
        <authorList>
            <person name="Pena A."/>
            <person name="Teeling H."/>
            <person name="Huerta-Cepas J."/>
            <person name="Santos F."/>
            <person name="Yarza P."/>
            <person name="Brito-Echeverria J."/>
            <person name="Lucio M."/>
            <person name="Schmitt-Kopplin P."/>
            <person name="Meseguer I."/>
            <person name="Schenowitz C."/>
            <person name="Dossat C."/>
            <person name="Barbe V."/>
            <person name="Dopazo J."/>
            <person name="Rossello-Mora R."/>
            <person name="Schuler M."/>
            <person name="Glockner F.O."/>
            <person name="Amann R."/>
            <person name="Gabaldon T."/>
            <person name="Anton J."/>
        </authorList>
    </citation>
    <scope>NUCLEOTIDE SEQUENCE [LARGE SCALE GENOMIC DNA]</scope>
    <source>
        <strain evidence="1 2">M8</strain>
    </source>
</reference>
<dbReference type="AlphaFoldDB" id="D5H6J5"/>
<name>D5H6J5_SALRM</name>
<evidence type="ECO:0000313" key="2">
    <source>
        <dbReference type="Proteomes" id="UP000000933"/>
    </source>
</evidence>
<organism evidence="1 2">
    <name type="scientific">Salinibacter ruber (strain M8)</name>
    <dbReference type="NCBI Taxonomy" id="761659"/>
    <lineage>
        <taxon>Bacteria</taxon>
        <taxon>Pseudomonadati</taxon>
        <taxon>Rhodothermota</taxon>
        <taxon>Rhodothermia</taxon>
        <taxon>Rhodothermales</taxon>
        <taxon>Salinibacteraceae</taxon>
        <taxon>Salinibacter</taxon>
    </lineage>
</organism>
<accession>D5H6J5</accession>
<dbReference type="EMBL" id="FP565814">
    <property type="protein sequence ID" value="CBH23650.1"/>
    <property type="molecule type" value="Genomic_DNA"/>
</dbReference>
<gene>
    <name evidence="1" type="ordered locus">SRM_00729</name>
</gene>
<dbReference type="HOGENOM" id="CLU_169691_0_0_10"/>
<dbReference type="KEGG" id="srm:SRM_00729"/>
<dbReference type="Proteomes" id="UP000000933">
    <property type="component" value="Chromosome"/>
</dbReference>
<proteinExistence type="predicted"/>